<proteinExistence type="predicted"/>
<dbReference type="EMBL" id="JBBYHU010000006">
    <property type="protein sequence ID" value="MEL1240336.1"/>
    <property type="molecule type" value="Genomic_DNA"/>
</dbReference>
<dbReference type="Proteomes" id="UP001398556">
    <property type="component" value="Unassembled WGS sequence"/>
</dbReference>
<dbReference type="Gene3D" id="3.20.20.80">
    <property type="entry name" value="Glycosidases"/>
    <property type="match status" value="1"/>
</dbReference>
<comment type="caution">
    <text evidence="2">The sequence shown here is derived from an EMBL/GenBank/DDBJ whole genome shotgun (WGS) entry which is preliminary data.</text>
</comment>
<feature type="transmembrane region" description="Helical" evidence="1">
    <location>
        <begin position="6"/>
        <end position="29"/>
    </location>
</feature>
<dbReference type="SUPFAM" id="SSF51445">
    <property type="entry name" value="(Trans)glycosidases"/>
    <property type="match status" value="1"/>
</dbReference>
<organism evidence="2 3">
    <name type="scientific">Flavobacterium flavipallidum</name>
    <dbReference type="NCBI Taxonomy" id="3139140"/>
    <lineage>
        <taxon>Bacteria</taxon>
        <taxon>Pseudomonadati</taxon>
        <taxon>Bacteroidota</taxon>
        <taxon>Flavobacteriia</taxon>
        <taxon>Flavobacteriales</taxon>
        <taxon>Flavobacteriaceae</taxon>
        <taxon>Flavobacterium</taxon>
    </lineage>
</organism>
<keyword evidence="1" id="KW-1133">Transmembrane helix</keyword>
<name>A0ABU9HJP7_9FLAO</name>
<reference evidence="2 3" key="1">
    <citation type="submission" date="2024-04" db="EMBL/GenBank/DDBJ databases">
        <title>Flavobacterium sp. DGU99 16S ribosomal RNA gene Genome sequencing and assembly.</title>
        <authorList>
            <person name="Park S."/>
        </authorList>
    </citation>
    <scope>NUCLEOTIDE SEQUENCE [LARGE SCALE GENOMIC DNA]</scope>
    <source>
        <strain evidence="2 3">DGU99</strain>
    </source>
</reference>
<accession>A0ABU9HJP7</accession>
<keyword evidence="1" id="KW-0812">Transmembrane</keyword>
<evidence type="ECO:0000313" key="3">
    <source>
        <dbReference type="Proteomes" id="UP001398556"/>
    </source>
</evidence>
<dbReference type="RefSeq" id="WP_341699581.1">
    <property type="nucleotide sequence ID" value="NZ_JBBYHU010000006.1"/>
</dbReference>
<keyword evidence="1" id="KW-0472">Membrane</keyword>
<keyword evidence="3" id="KW-1185">Reference proteome</keyword>
<evidence type="ECO:0000313" key="2">
    <source>
        <dbReference type="EMBL" id="MEL1240336.1"/>
    </source>
</evidence>
<gene>
    <name evidence="2" type="ORF">AAEO59_04680</name>
</gene>
<evidence type="ECO:0000256" key="1">
    <source>
        <dbReference type="SAM" id="Phobius"/>
    </source>
</evidence>
<sequence>MISKNLFYGVIILIMNISCSIKPVVPFSIEKKDFSFKEKVDIPNVQGIKISPILVGNNLWYNKITDQVWDLTAQSGVTSIRIGGHAYDNTLPSKSELLNWVRHIQAIGAEPIMQVSQYASPEVAAELVRYFNVELASGKAIKYWNIGNEPWLQNKKPDLSTVGAMVMNYFKPRAAAMKSIDSTIKIFGPDFCYYIEEAVDDLFGGKNDISDKVPGQSYYYCDGISWHRYPQDTSINLAYEGIEDFKNAIIKCKSRVDFVNKLHSRTGDNVLGWGIGEFNGKGGPQVHTWENGQMFGGVLDLCMKYGATYATTWSMFENDGNRKGTDFSSIDGENMIPRPSYRHMQMIAQNFKGIYVDGKSSLSDIITFGSVDGTTINVMIMNRANVPISFKLHLNKTDITKGKVNLNIDANSAKVYDGTIEPLATHTYVFKNNEIVRQVYTNQHFVKGQSPDKFKL</sequence>
<evidence type="ECO:0008006" key="4">
    <source>
        <dbReference type="Google" id="ProtNLM"/>
    </source>
</evidence>
<protein>
    <recommendedName>
        <fullName evidence="4">Alpha-L-arabinofuranosidase</fullName>
    </recommendedName>
</protein>
<dbReference type="InterPro" id="IPR017853">
    <property type="entry name" value="GH"/>
</dbReference>